<organism evidence="1 2">
    <name type="scientific">Mycobacterium kansasii</name>
    <dbReference type="NCBI Taxonomy" id="1768"/>
    <lineage>
        <taxon>Bacteria</taxon>
        <taxon>Bacillati</taxon>
        <taxon>Actinomycetota</taxon>
        <taxon>Actinomycetes</taxon>
        <taxon>Mycobacteriales</taxon>
        <taxon>Mycobacteriaceae</taxon>
        <taxon>Mycobacterium</taxon>
    </lineage>
</organism>
<dbReference type="AlphaFoldDB" id="A0A1V3X4I8"/>
<gene>
    <name evidence="1" type="ORF">BZL30_4394</name>
</gene>
<comment type="caution">
    <text evidence="1">The sequence shown here is derived from an EMBL/GenBank/DDBJ whole genome shotgun (WGS) entry which is preliminary data.</text>
</comment>
<accession>A0A1V3X4I8</accession>
<dbReference type="EMBL" id="MVBM01000004">
    <property type="protein sequence ID" value="OOK74028.1"/>
    <property type="molecule type" value="Genomic_DNA"/>
</dbReference>
<reference evidence="1 2" key="1">
    <citation type="submission" date="2017-02" db="EMBL/GenBank/DDBJ databases">
        <title>Complete genome sequences of Mycobacterium kansasii strains isolated from rhesus macaques.</title>
        <authorList>
            <person name="Panda A."/>
            <person name="Nagaraj S."/>
            <person name="Zhao X."/>
            <person name="Tettelin H."/>
            <person name="Detolla L.J."/>
        </authorList>
    </citation>
    <scope>NUCLEOTIDE SEQUENCE [LARGE SCALE GENOMIC DNA]</scope>
    <source>
        <strain evidence="1 2">11-3813</strain>
    </source>
</reference>
<sequence length="38" mass="3904">MAFPVRGSACTPCWRVTCSTEPPGCGASPRPSGPRLVA</sequence>
<proteinExistence type="predicted"/>
<evidence type="ECO:0000313" key="2">
    <source>
        <dbReference type="Proteomes" id="UP000189229"/>
    </source>
</evidence>
<dbReference type="Proteomes" id="UP000189229">
    <property type="component" value="Unassembled WGS sequence"/>
</dbReference>
<evidence type="ECO:0000313" key="1">
    <source>
        <dbReference type="EMBL" id="OOK74028.1"/>
    </source>
</evidence>
<name>A0A1V3X4I8_MYCKA</name>
<protein>
    <submittedName>
        <fullName evidence="1">Uncharacterized protein</fullName>
    </submittedName>
</protein>